<evidence type="ECO:0000256" key="3">
    <source>
        <dbReference type="ARBA" id="ARBA00022692"/>
    </source>
</evidence>
<feature type="transmembrane region" description="Helical" evidence="6">
    <location>
        <begin position="255"/>
        <end position="276"/>
    </location>
</feature>
<dbReference type="EMBL" id="JABBWK010000031">
    <property type="protein sequence ID" value="KAG1899693.1"/>
    <property type="molecule type" value="Genomic_DNA"/>
</dbReference>
<keyword evidence="8" id="KW-1185">Reference proteome</keyword>
<dbReference type="GO" id="GO:0016020">
    <property type="term" value="C:membrane"/>
    <property type="evidence" value="ECO:0007669"/>
    <property type="project" value="UniProtKB-SubCell"/>
</dbReference>
<dbReference type="SUPFAM" id="SSF103473">
    <property type="entry name" value="MFS general substrate transporter"/>
    <property type="match status" value="1"/>
</dbReference>
<dbReference type="PANTHER" id="PTHR43791:SF63">
    <property type="entry name" value="HIGH AFFINITY CYSTEINE TRANSPORTER"/>
    <property type="match status" value="1"/>
</dbReference>
<comment type="caution">
    <text evidence="7">The sequence shown here is derived from an EMBL/GenBank/DDBJ whole genome shotgun (WGS) entry which is preliminary data.</text>
</comment>
<evidence type="ECO:0000256" key="2">
    <source>
        <dbReference type="ARBA" id="ARBA00022448"/>
    </source>
</evidence>
<accession>A0AAD4E4Q4</accession>
<feature type="transmembrane region" description="Helical" evidence="6">
    <location>
        <begin position="230"/>
        <end position="248"/>
    </location>
</feature>
<name>A0AAD4E4Q4_9AGAM</name>
<keyword evidence="2" id="KW-0813">Transport</keyword>
<organism evidence="7 8">
    <name type="scientific">Suillus fuscotomentosus</name>
    <dbReference type="NCBI Taxonomy" id="1912939"/>
    <lineage>
        <taxon>Eukaryota</taxon>
        <taxon>Fungi</taxon>
        <taxon>Dikarya</taxon>
        <taxon>Basidiomycota</taxon>
        <taxon>Agaricomycotina</taxon>
        <taxon>Agaricomycetes</taxon>
        <taxon>Agaricomycetidae</taxon>
        <taxon>Boletales</taxon>
        <taxon>Suillineae</taxon>
        <taxon>Suillaceae</taxon>
        <taxon>Suillus</taxon>
    </lineage>
</organism>
<dbReference type="InterPro" id="IPR036259">
    <property type="entry name" value="MFS_trans_sf"/>
</dbReference>
<evidence type="ECO:0000256" key="6">
    <source>
        <dbReference type="SAM" id="Phobius"/>
    </source>
</evidence>
<evidence type="ECO:0000256" key="4">
    <source>
        <dbReference type="ARBA" id="ARBA00022989"/>
    </source>
</evidence>
<dbReference type="Gene3D" id="1.20.1250.20">
    <property type="entry name" value="MFS general substrate transporter like domains"/>
    <property type="match status" value="1"/>
</dbReference>
<gene>
    <name evidence="7" type="ORF">F5891DRAFT_980929</name>
</gene>
<comment type="subcellular location">
    <subcellularLocation>
        <location evidence="1">Membrane</location>
        <topology evidence="1">Multi-pass membrane protein</topology>
    </subcellularLocation>
</comment>
<dbReference type="Proteomes" id="UP001195769">
    <property type="component" value="Unassembled WGS sequence"/>
</dbReference>
<dbReference type="GeneID" id="64671356"/>
<protein>
    <submittedName>
        <fullName evidence="7">Uncharacterized protein</fullName>
    </submittedName>
</protein>
<keyword evidence="3 6" id="KW-0812">Transmembrane</keyword>
<keyword evidence="5 6" id="KW-0472">Membrane</keyword>
<reference evidence="7" key="1">
    <citation type="journal article" date="2020" name="New Phytol.">
        <title>Comparative genomics reveals dynamic genome evolution in host specialist ectomycorrhizal fungi.</title>
        <authorList>
            <person name="Lofgren L.A."/>
            <person name="Nguyen N.H."/>
            <person name="Vilgalys R."/>
            <person name="Ruytinx J."/>
            <person name="Liao H.L."/>
            <person name="Branco S."/>
            <person name="Kuo A."/>
            <person name="LaButti K."/>
            <person name="Lipzen A."/>
            <person name="Andreopoulos W."/>
            <person name="Pangilinan J."/>
            <person name="Riley R."/>
            <person name="Hundley H."/>
            <person name="Na H."/>
            <person name="Barry K."/>
            <person name="Grigoriev I.V."/>
            <person name="Stajich J.E."/>
            <person name="Kennedy P.G."/>
        </authorList>
    </citation>
    <scope>NUCLEOTIDE SEQUENCE</scope>
    <source>
        <strain evidence="7">FC203</strain>
    </source>
</reference>
<evidence type="ECO:0000256" key="5">
    <source>
        <dbReference type="ARBA" id="ARBA00023136"/>
    </source>
</evidence>
<dbReference type="GO" id="GO:0022857">
    <property type="term" value="F:transmembrane transporter activity"/>
    <property type="evidence" value="ECO:0007669"/>
    <property type="project" value="TreeGrafter"/>
</dbReference>
<feature type="transmembrane region" description="Helical" evidence="6">
    <location>
        <begin position="305"/>
        <end position="324"/>
    </location>
</feature>
<dbReference type="RefSeq" id="XP_041225269.1">
    <property type="nucleotide sequence ID" value="XM_041377058.1"/>
</dbReference>
<sequence length="339" mass="37640">MCALRSPFDVELPFTIFGKLSLALEKTPRSPPDRSHSVAVIYSLEYQDLGWQDGIDDGTHFSLVQPHVADHDELVLSEVSAKTTYPEALKINRKLPGRLSVKSDLPATPGAHSRVLVAGSISTLGPDEALRIRRVAKTEEDRWTYHAFDVCSLLRPLVCRVQFMDKTTSGSAAILEAWNSVQLVRRYTPLNLPWASYTFQAWHSTLFYLNYLVFEYLQNPALQRFPVGKWMSLNIFVWAVALACHAACKKFAGLLVVRLLLGVCEGSITAGFLIVLHSDGTDPTLLVWPLHVEAAVGYSSSDSRKIGACHTVYPVLLLIIRAVLVRENQIRDAEPVGDG</sequence>
<evidence type="ECO:0000256" key="1">
    <source>
        <dbReference type="ARBA" id="ARBA00004141"/>
    </source>
</evidence>
<evidence type="ECO:0000313" key="7">
    <source>
        <dbReference type="EMBL" id="KAG1899693.1"/>
    </source>
</evidence>
<dbReference type="PANTHER" id="PTHR43791">
    <property type="entry name" value="PERMEASE-RELATED"/>
    <property type="match status" value="1"/>
</dbReference>
<dbReference type="AlphaFoldDB" id="A0AAD4E4Q4"/>
<keyword evidence="4 6" id="KW-1133">Transmembrane helix</keyword>
<proteinExistence type="predicted"/>
<evidence type="ECO:0000313" key="8">
    <source>
        <dbReference type="Proteomes" id="UP001195769"/>
    </source>
</evidence>